<dbReference type="SMART" id="SM00448">
    <property type="entry name" value="REC"/>
    <property type="match status" value="1"/>
</dbReference>
<dbReference type="Pfam" id="PF00072">
    <property type="entry name" value="Response_reg"/>
    <property type="match status" value="1"/>
</dbReference>
<feature type="modified residue" description="4-aspartylphosphate" evidence="12">
    <location>
        <position position="1147"/>
    </location>
</feature>
<dbReference type="SUPFAM" id="SSF47384">
    <property type="entry name" value="Homodimeric domain of signal transducing histidine kinase"/>
    <property type="match status" value="1"/>
</dbReference>
<accession>A0A1H9CDM9</accession>
<dbReference type="InterPro" id="IPR018060">
    <property type="entry name" value="HTH_AraC"/>
</dbReference>
<dbReference type="InterPro" id="IPR015943">
    <property type="entry name" value="WD40/YVTN_repeat-like_dom_sf"/>
</dbReference>
<dbReference type="PROSITE" id="PS00041">
    <property type="entry name" value="HTH_ARAC_FAMILY_1"/>
    <property type="match status" value="1"/>
</dbReference>
<keyword evidence="9" id="KW-0805">Transcription regulation</keyword>
<keyword evidence="18" id="KW-1185">Reference proteome</keyword>
<evidence type="ECO:0000259" key="15">
    <source>
        <dbReference type="PROSITE" id="PS50109"/>
    </source>
</evidence>
<dbReference type="EMBL" id="FOFN01000001">
    <property type="protein sequence ID" value="SEP98883.1"/>
    <property type="molecule type" value="Genomic_DNA"/>
</dbReference>
<evidence type="ECO:0000313" key="17">
    <source>
        <dbReference type="EMBL" id="SEP98883.1"/>
    </source>
</evidence>
<dbReference type="InterPro" id="IPR003594">
    <property type="entry name" value="HATPase_dom"/>
</dbReference>
<dbReference type="GO" id="GO:0003700">
    <property type="term" value="F:DNA-binding transcription factor activity"/>
    <property type="evidence" value="ECO:0007669"/>
    <property type="project" value="InterPro"/>
</dbReference>
<dbReference type="InterPro" id="IPR013783">
    <property type="entry name" value="Ig-like_fold"/>
</dbReference>
<dbReference type="PROSITE" id="PS50110">
    <property type="entry name" value="RESPONSE_REGULATORY"/>
    <property type="match status" value="1"/>
</dbReference>
<dbReference type="InterPro" id="IPR036097">
    <property type="entry name" value="HisK_dim/P_sf"/>
</dbReference>
<evidence type="ECO:0000256" key="5">
    <source>
        <dbReference type="ARBA" id="ARBA00022741"/>
    </source>
</evidence>
<feature type="domain" description="Response regulatory" evidence="16">
    <location>
        <begin position="1099"/>
        <end position="1214"/>
    </location>
</feature>
<dbReference type="PROSITE" id="PS01124">
    <property type="entry name" value="HTH_ARAC_FAMILY_2"/>
    <property type="match status" value="1"/>
</dbReference>
<dbReference type="InterPro" id="IPR018062">
    <property type="entry name" value="HTH_AraC-typ_CS"/>
</dbReference>
<dbReference type="SUPFAM" id="SSF55874">
    <property type="entry name" value="ATPase domain of HSP90 chaperone/DNA topoisomerase II/histidine kinase"/>
    <property type="match status" value="1"/>
</dbReference>
<feature type="domain" description="Histidine kinase" evidence="15">
    <location>
        <begin position="836"/>
        <end position="1055"/>
    </location>
</feature>
<dbReference type="GO" id="GO:0000155">
    <property type="term" value="F:phosphorelay sensor kinase activity"/>
    <property type="evidence" value="ECO:0007669"/>
    <property type="project" value="InterPro"/>
</dbReference>
<organism evidence="17 18">
    <name type="scientific">Hyunsoonleella jejuensis</name>
    <dbReference type="NCBI Taxonomy" id="419940"/>
    <lineage>
        <taxon>Bacteria</taxon>
        <taxon>Pseudomonadati</taxon>
        <taxon>Bacteroidota</taxon>
        <taxon>Flavobacteriia</taxon>
        <taxon>Flavobacteriales</taxon>
        <taxon>Flavobacteriaceae</taxon>
    </lineage>
</organism>
<evidence type="ECO:0000256" key="12">
    <source>
        <dbReference type="PROSITE-ProRule" id="PRU00169"/>
    </source>
</evidence>
<dbReference type="PANTHER" id="PTHR43547:SF2">
    <property type="entry name" value="HYBRID SIGNAL TRANSDUCTION HISTIDINE KINASE C"/>
    <property type="match status" value="1"/>
</dbReference>
<dbReference type="SMART" id="SM00342">
    <property type="entry name" value="HTH_ARAC"/>
    <property type="match status" value="1"/>
</dbReference>
<evidence type="ECO:0000256" key="9">
    <source>
        <dbReference type="ARBA" id="ARBA00023015"/>
    </source>
</evidence>
<dbReference type="Pfam" id="PF02518">
    <property type="entry name" value="HATPase_c"/>
    <property type="match status" value="1"/>
</dbReference>
<keyword evidence="6 17" id="KW-0418">Kinase</keyword>
<dbReference type="SMART" id="SM00388">
    <property type="entry name" value="HisKA"/>
    <property type="match status" value="1"/>
</dbReference>
<dbReference type="Gene3D" id="2.60.40.10">
    <property type="entry name" value="Immunoglobulins"/>
    <property type="match status" value="1"/>
</dbReference>
<dbReference type="Proteomes" id="UP000198999">
    <property type="component" value="Unassembled WGS sequence"/>
</dbReference>
<dbReference type="InterPro" id="IPR009057">
    <property type="entry name" value="Homeodomain-like_sf"/>
</dbReference>
<gene>
    <name evidence="17" type="ORF">SAMN05421824_0870</name>
</gene>
<dbReference type="InterPro" id="IPR011110">
    <property type="entry name" value="Reg_prop"/>
</dbReference>
<proteinExistence type="predicted"/>
<evidence type="ECO:0000313" key="18">
    <source>
        <dbReference type="Proteomes" id="UP000198999"/>
    </source>
</evidence>
<dbReference type="Gene3D" id="3.40.50.2300">
    <property type="match status" value="1"/>
</dbReference>
<evidence type="ECO:0000256" key="3">
    <source>
        <dbReference type="ARBA" id="ARBA00022553"/>
    </source>
</evidence>
<dbReference type="RefSeq" id="WP_092575886.1">
    <property type="nucleotide sequence ID" value="NZ_FOFN01000001.1"/>
</dbReference>
<sequence>MVTYLKFVAYSILLSFVSISWGQENSNFIKLDKEFSASAQITEDNLGFMIILDGDGLHKYNGYNFSTTSLETVFGNDFTGDRQYVLKKDNQSNIWVASFKGELTKITPNGYYECYRDKLKSEDEYVQITSIKPYENYVWFGSSTGGIYKYKADDSTIEYIATLPSVNEKPQIIKGLALSDKNSLWISTLNGKIYNYAVQEKKLKLFESPLGDKTQIINLVNDASGKIWLATELDGLFSYNPSSKLFKQYDKTGGVSTASQHHLFTSLYCDSLGNIWAGTDGDGLYNIDQKNNEINIYKHQESNKFSISSNTILFITEDSNNNIWIIDKNGIINILPKGSNTIKYYNGLTNNTPVKVLSVLKAKDGSIYIGTDGKGLNRVFLNGKKDHYTKDGDNFEARYIQNLLEDAHGNIWIATYQNGLWIYYPKRDKFQKLKTIISDNLYSDDIRTLFKDSKNRIWATSTRSINIYNTNQDLLATFKYDSNGLFGNVSMSLAEDENKTVWLSVNPSQLFKFNENFNDLNDSYFTKHNYFLNDNDDLRNYNILSLVPDFQGTLWMVCASGMLIQFNLEKESFLPYYKKESLKEYFFTALLLEDPNNLWLSSLNGMHHYNLEKDELNSYYQIDGFQSKEFSFRSAFKDDEGTFYFGGENGVNAFSPKDLIKTNTEGQLYINDIEILNKPANLIIPNQVKQGVERVEHLKLDYDQSSFSFQFAAIGNIINTDYHYVYRLNGFDKDWIAPKESRTASYTNIPHGDYTFEVKAGSKRGNWNITPIAVNLSIMPPWYQSNLAYMLYLIAVALIAYSIVLWLRLKNRLAKETWENNKEKELYALKMNFFAKMSHEIQTPLTLILGPISDMLKRATDNGNELLRQRLLMIDNNANRLSRIAMELMTIRNKELGRLRVYASKNDLIADLKRISQSFSEQARFKNIDFIQEYPKNDIKIWYDSEKIEHVIYNLLSNAFKFTPSEGTIKVKVIEIPSEEEIKISVEDSGPGIPKNELDDIFKLFYQSETGKGTKGSGIGLALTKDLVNLHKGSINVSSSPETGTTFSVNLSTREDIFTQDEKVLIQDTNTISNLSKNEALISDSDYSVNNLIKDKNQTLLIVEDNIEMQMFLKDVLSDYYNLLIAPNGKEGIVLAEKHMPDLIISDIMMPVMDGIEMSKTLQKKKSTYHIPIILLTAKNSTSAKIKGLNVGAIEYIKKPFNFHELLLKVNNILTSREKIISKYKTDLISAPVDISEPSKDDIFLQDLVNEINTQLENPDFKLEDLTKTFNMSYSVIYRKYQEITGRTLIDLVKSLRLKKAALLIIKNGYNISEAAYMVGYKDPKYFAKSFKEEFGVPPATFKREAKLSGVEKIINKYKINPITQS</sequence>
<dbReference type="SMART" id="SM00387">
    <property type="entry name" value="HATPase_c"/>
    <property type="match status" value="1"/>
</dbReference>
<dbReference type="Pfam" id="PF07494">
    <property type="entry name" value="Reg_prop"/>
    <property type="match status" value="1"/>
</dbReference>
<feature type="domain" description="HTH araC/xylS-type" evidence="14">
    <location>
        <begin position="1246"/>
        <end position="1345"/>
    </location>
</feature>
<dbReference type="PROSITE" id="PS50109">
    <property type="entry name" value="HIS_KIN"/>
    <property type="match status" value="1"/>
</dbReference>
<dbReference type="GO" id="GO:0005524">
    <property type="term" value="F:ATP binding"/>
    <property type="evidence" value="ECO:0007669"/>
    <property type="project" value="UniProtKB-KW"/>
</dbReference>
<evidence type="ECO:0000259" key="16">
    <source>
        <dbReference type="PROSITE" id="PS50110"/>
    </source>
</evidence>
<dbReference type="GO" id="GO:0043565">
    <property type="term" value="F:sequence-specific DNA binding"/>
    <property type="evidence" value="ECO:0007669"/>
    <property type="project" value="InterPro"/>
</dbReference>
<dbReference type="Gene3D" id="1.10.10.60">
    <property type="entry name" value="Homeodomain-like"/>
    <property type="match status" value="1"/>
</dbReference>
<dbReference type="InterPro" id="IPR036890">
    <property type="entry name" value="HATPase_C_sf"/>
</dbReference>
<evidence type="ECO:0000256" key="1">
    <source>
        <dbReference type="ARBA" id="ARBA00000085"/>
    </source>
</evidence>
<dbReference type="Gene3D" id="1.10.287.130">
    <property type="match status" value="1"/>
</dbReference>
<dbReference type="Pfam" id="PF12833">
    <property type="entry name" value="HTH_18"/>
    <property type="match status" value="1"/>
</dbReference>
<dbReference type="Pfam" id="PF00512">
    <property type="entry name" value="HisKA"/>
    <property type="match status" value="1"/>
</dbReference>
<feature type="transmembrane region" description="Helical" evidence="13">
    <location>
        <begin position="787"/>
        <end position="807"/>
    </location>
</feature>
<dbReference type="STRING" id="419940.SAMN05421824_0870"/>
<comment type="catalytic activity">
    <reaction evidence="1">
        <text>ATP + protein L-histidine = ADP + protein N-phospho-L-histidine.</text>
        <dbReference type="EC" id="2.7.13.3"/>
    </reaction>
</comment>
<keyword evidence="4" id="KW-0808">Transferase</keyword>
<keyword evidence="3 12" id="KW-0597">Phosphoprotein</keyword>
<evidence type="ECO:0000259" key="14">
    <source>
        <dbReference type="PROSITE" id="PS01124"/>
    </source>
</evidence>
<dbReference type="SUPFAM" id="SSF63829">
    <property type="entry name" value="Calcium-dependent phosphotriesterase"/>
    <property type="match status" value="1"/>
</dbReference>
<dbReference type="PRINTS" id="PR00344">
    <property type="entry name" value="BCTRLSENSOR"/>
</dbReference>
<evidence type="ECO:0000256" key="2">
    <source>
        <dbReference type="ARBA" id="ARBA00012438"/>
    </source>
</evidence>
<evidence type="ECO:0000256" key="7">
    <source>
        <dbReference type="ARBA" id="ARBA00022840"/>
    </source>
</evidence>
<evidence type="ECO:0000256" key="8">
    <source>
        <dbReference type="ARBA" id="ARBA00023012"/>
    </source>
</evidence>
<dbReference type="InterPro" id="IPR005467">
    <property type="entry name" value="His_kinase_dom"/>
</dbReference>
<dbReference type="InterPro" id="IPR011006">
    <property type="entry name" value="CheY-like_superfamily"/>
</dbReference>
<keyword evidence="13" id="KW-0812">Transmembrane</keyword>
<evidence type="ECO:0000256" key="4">
    <source>
        <dbReference type="ARBA" id="ARBA00022679"/>
    </source>
</evidence>
<keyword evidence="10" id="KW-0238">DNA-binding</keyword>
<dbReference type="SUPFAM" id="SSF101898">
    <property type="entry name" value="NHL repeat"/>
    <property type="match status" value="1"/>
</dbReference>
<keyword evidence="8" id="KW-0902">Two-component regulatory system</keyword>
<dbReference type="Pfam" id="PF07495">
    <property type="entry name" value="Y_Y_Y"/>
    <property type="match status" value="1"/>
</dbReference>
<keyword evidence="13" id="KW-0472">Membrane</keyword>
<dbReference type="SUPFAM" id="SSF46689">
    <property type="entry name" value="Homeodomain-like"/>
    <property type="match status" value="1"/>
</dbReference>
<dbReference type="FunFam" id="3.30.565.10:FF:000037">
    <property type="entry name" value="Hybrid sensor histidine kinase/response regulator"/>
    <property type="match status" value="1"/>
</dbReference>
<name>A0A1H9CDM9_9FLAO</name>
<dbReference type="InterPro" id="IPR011123">
    <property type="entry name" value="Y_Y_Y"/>
</dbReference>
<evidence type="ECO:0000256" key="6">
    <source>
        <dbReference type="ARBA" id="ARBA00022777"/>
    </source>
</evidence>
<reference evidence="17 18" key="1">
    <citation type="submission" date="2016-10" db="EMBL/GenBank/DDBJ databases">
        <authorList>
            <person name="de Groot N.N."/>
        </authorList>
    </citation>
    <scope>NUCLEOTIDE SEQUENCE [LARGE SCALE GENOMIC DNA]</scope>
    <source>
        <strain evidence="17 18">DSM 21035</strain>
    </source>
</reference>
<dbReference type="InterPro" id="IPR004358">
    <property type="entry name" value="Sig_transdc_His_kin-like_C"/>
</dbReference>
<dbReference type="PANTHER" id="PTHR43547">
    <property type="entry name" value="TWO-COMPONENT HISTIDINE KINASE"/>
    <property type="match status" value="1"/>
</dbReference>
<keyword evidence="5" id="KW-0547">Nucleotide-binding</keyword>
<dbReference type="SUPFAM" id="SSF52172">
    <property type="entry name" value="CheY-like"/>
    <property type="match status" value="1"/>
</dbReference>
<dbReference type="OrthoDB" id="358279at2"/>
<dbReference type="CDD" id="cd00082">
    <property type="entry name" value="HisKA"/>
    <property type="match status" value="1"/>
</dbReference>
<dbReference type="EC" id="2.7.13.3" evidence="2"/>
<keyword evidence="7" id="KW-0067">ATP-binding</keyword>
<dbReference type="InterPro" id="IPR001789">
    <property type="entry name" value="Sig_transdc_resp-reg_receiver"/>
</dbReference>
<dbReference type="Gene3D" id="3.30.565.10">
    <property type="entry name" value="Histidine kinase-like ATPase, C-terminal domain"/>
    <property type="match status" value="1"/>
</dbReference>
<evidence type="ECO:0000256" key="11">
    <source>
        <dbReference type="ARBA" id="ARBA00023163"/>
    </source>
</evidence>
<evidence type="ECO:0000256" key="13">
    <source>
        <dbReference type="SAM" id="Phobius"/>
    </source>
</evidence>
<keyword evidence="11" id="KW-0804">Transcription</keyword>
<protein>
    <recommendedName>
        <fullName evidence="2">histidine kinase</fullName>
        <ecNumber evidence="2">2.7.13.3</ecNumber>
    </recommendedName>
</protein>
<dbReference type="InterPro" id="IPR003661">
    <property type="entry name" value="HisK_dim/P_dom"/>
</dbReference>
<dbReference type="Gene3D" id="2.130.10.10">
    <property type="entry name" value="YVTN repeat-like/Quinoprotein amine dehydrogenase"/>
    <property type="match status" value="2"/>
</dbReference>
<evidence type="ECO:0000256" key="10">
    <source>
        <dbReference type="ARBA" id="ARBA00023125"/>
    </source>
</evidence>
<keyword evidence="13" id="KW-1133">Transmembrane helix</keyword>